<gene>
    <name evidence="3" type="ORF">B0H15DRAFT_842123</name>
</gene>
<feature type="transmembrane region" description="Helical" evidence="1">
    <location>
        <begin position="194"/>
        <end position="222"/>
    </location>
</feature>
<feature type="domain" description="DUF6534" evidence="2">
    <location>
        <begin position="168"/>
        <end position="253"/>
    </location>
</feature>
<dbReference type="Pfam" id="PF20152">
    <property type="entry name" value="DUF6534"/>
    <property type="match status" value="1"/>
</dbReference>
<keyword evidence="1" id="KW-0812">Transmembrane</keyword>
<name>A0AAD6U2G5_9AGAR</name>
<organism evidence="3 4">
    <name type="scientific">Mycena belliarum</name>
    <dbReference type="NCBI Taxonomy" id="1033014"/>
    <lineage>
        <taxon>Eukaryota</taxon>
        <taxon>Fungi</taxon>
        <taxon>Dikarya</taxon>
        <taxon>Basidiomycota</taxon>
        <taxon>Agaricomycotina</taxon>
        <taxon>Agaricomycetes</taxon>
        <taxon>Agaricomycetidae</taxon>
        <taxon>Agaricales</taxon>
        <taxon>Marasmiineae</taxon>
        <taxon>Mycenaceae</taxon>
        <taxon>Mycena</taxon>
    </lineage>
</organism>
<keyword evidence="1" id="KW-1133">Transmembrane helix</keyword>
<evidence type="ECO:0000313" key="3">
    <source>
        <dbReference type="EMBL" id="KAJ7088037.1"/>
    </source>
</evidence>
<protein>
    <recommendedName>
        <fullName evidence="2">DUF6534 domain-containing protein</fullName>
    </recommendedName>
</protein>
<evidence type="ECO:0000259" key="2">
    <source>
        <dbReference type="Pfam" id="PF20152"/>
    </source>
</evidence>
<feature type="transmembrane region" description="Helical" evidence="1">
    <location>
        <begin position="119"/>
        <end position="140"/>
    </location>
</feature>
<evidence type="ECO:0000256" key="1">
    <source>
        <dbReference type="SAM" id="Phobius"/>
    </source>
</evidence>
<evidence type="ECO:0000313" key="4">
    <source>
        <dbReference type="Proteomes" id="UP001222325"/>
    </source>
</evidence>
<feature type="transmembrane region" description="Helical" evidence="1">
    <location>
        <begin position="12"/>
        <end position="35"/>
    </location>
</feature>
<keyword evidence="4" id="KW-1185">Reference proteome</keyword>
<feature type="transmembrane region" description="Helical" evidence="1">
    <location>
        <begin position="47"/>
        <end position="68"/>
    </location>
</feature>
<dbReference type="Proteomes" id="UP001222325">
    <property type="component" value="Unassembled WGS sequence"/>
</dbReference>
<feature type="transmembrane region" description="Helical" evidence="1">
    <location>
        <begin position="160"/>
        <end position="182"/>
    </location>
</feature>
<comment type="caution">
    <text evidence="3">The sequence shown here is derived from an EMBL/GenBank/DDBJ whole genome shotgun (WGS) entry which is preliminary data.</text>
</comment>
<dbReference type="PANTHER" id="PTHR40465:SF1">
    <property type="entry name" value="DUF6534 DOMAIN-CONTAINING PROTEIN"/>
    <property type="match status" value="1"/>
</dbReference>
<dbReference type="AlphaFoldDB" id="A0AAD6U2G5"/>
<dbReference type="InterPro" id="IPR045339">
    <property type="entry name" value="DUF6534"/>
</dbReference>
<keyword evidence="1" id="KW-0472">Membrane</keyword>
<proteinExistence type="predicted"/>
<sequence length="330" mass="36121">MAPPDLDSTYGALLIGVFVSIFFQGILSMQAYIYYEAFPEDSLRMKALVGVVWILDFVHLILICQSVYHYLVTNWGNEAALGVTTIELDLHLIFLSVATILCQGFFLRRVWIFSNGNRFLTGALLAACLTTVALDTSLTISTISHDSLDTITSHDAGGEVIGVFAVGAAVDLAIAIILCFYLQREPVTFGRTHFVVARVIAYTVATGLATSFVALACLVVYLVLPKTLIFLAIHFSLGRMYSNALLATINSRRNLRAMLEPPHTLNWSDAPPPAESAVRFTIGTQVRTYGLYVASVSDLTARVKRSMGTPDELVLPCHILQKPEDRVSAV</sequence>
<dbReference type="EMBL" id="JARJCN010000027">
    <property type="protein sequence ID" value="KAJ7088037.1"/>
    <property type="molecule type" value="Genomic_DNA"/>
</dbReference>
<reference evidence="3" key="1">
    <citation type="submission" date="2023-03" db="EMBL/GenBank/DDBJ databases">
        <title>Massive genome expansion in bonnet fungi (Mycena s.s.) driven by repeated elements and novel gene families across ecological guilds.</title>
        <authorList>
            <consortium name="Lawrence Berkeley National Laboratory"/>
            <person name="Harder C.B."/>
            <person name="Miyauchi S."/>
            <person name="Viragh M."/>
            <person name="Kuo A."/>
            <person name="Thoen E."/>
            <person name="Andreopoulos B."/>
            <person name="Lu D."/>
            <person name="Skrede I."/>
            <person name="Drula E."/>
            <person name="Henrissat B."/>
            <person name="Morin E."/>
            <person name="Kohler A."/>
            <person name="Barry K."/>
            <person name="LaButti K."/>
            <person name="Morin E."/>
            <person name="Salamov A."/>
            <person name="Lipzen A."/>
            <person name="Mereny Z."/>
            <person name="Hegedus B."/>
            <person name="Baldrian P."/>
            <person name="Stursova M."/>
            <person name="Weitz H."/>
            <person name="Taylor A."/>
            <person name="Grigoriev I.V."/>
            <person name="Nagy L.G."/>
            <person name="Martin F."/>
            <person name="Kauserud H."/>
        </authorList>
    </citation>
    <scope>NUCLEOTIDE SEQUENCE</scope>
    <source>
        <strain evidence="3">CBHHK173m</strain>
    </source>
</reference>
<accession>A0AAD6U2G5</accession>
<dbReference type="PANTHER" id="PTHR40465">
    <property type="entry name" value="CHROMOSOME 1, WHOLE GENOME SHOTGUN SEQUENCE"/>
    <property type="match status" value="1"/>
</dbReference>
<feature type="transmembrane region" description="Helical" evidence="1">
    <location>
        <begin position="228"/>
        <end position="249"/>
    </location>
</feature>
<feature type="transmembrane region" description="Helical" evidence="1">
    <location>
        <begin position="88"/>
        <end position="107"/>
    </location>
</feature>